<dbReference type="KEGG" id="slom:PXH66_23010"/>
<dbReference type="AlphaFoldDB" id="A0AAE9ZXZ0"/>
<dbReference type="NCBIfam" id="NF005602">
    <property type="entry name" value="PRK07338.1"/>
    <property type="match status" value="1"/>
</dbReference>
<proteinExistence type="predicted"/>
<dbReference type="PANTHER" id="PTHR43808:SF9">
    <property type="entry name" value="BLL0789 PROTEIN"/>
    <property type="match status" value="1"/>
</dbReference>
<dbReference type="Pfam" id="PF01546">
    <property type="entry name" value="Peptidase_M20"/>
    <property type="match status" value="1"/>
</dbReference>
<dbReference type="Pfam" id="PF07687">
    <property type="entry name" value="M20_dimer"/>
    <property type="match status" value="1"/>
</dbReference>
<dbReference type="Gene3D" id="3.30.70.360">
    <property type="match status" value="1"/>
</dbReference>
<dbReference type="Gene3D" id="3.40.630.10">
    <property type="entry name" value="Zn peptidases"/>
    <property type="match status" value="1"/>
</dbReference>
<gene>
    <name evidence="5" type="ORF">PXH66_23010</name>
</gene>
<dbReference type="Proteomes" id="UP001218638">
    <property type="component" value="Chromosome"/>
</dbReference>
<feature type="active site" evidence="3">
    <location>
        <position position="79"/>
    </location>
</feature>
<reference evidence="5" key="1">
    <citation type="submission" date="2023-03" db="EMBL/GenBank/DDBJ databases">
        <title>Lomoglobus Profundus gen. nov., sp. nov., a novel member of the phylum Verrucomicrobia, isolated from deep-marine sediment of South China Sea.</title>
        <authorList>
            <person name="Ahmad T."/>
            <person name="Ishaq S.E."/>
            <person name="Wang F."/>
        </authorList>
    </citation>
    <scope>NUCLEOTIDE SEQUENCE</scope>
    <source>
        <strain evidence="5">LMO-M01</strain>
    </source>
</reference>
<accession>A0AAE9ZXZ0</accession>
<feature type="domain" description="Peptidase M20 dimerisation" evidence="4">
    <location>
        <begin position="183"/>
        <end position="271"/>
    </location>
</feature>
<sequence length="383" mass="39823">MSEISLAPLVERLIAWSAINSGSGHLAGLGRMADTLEAALRELTPHVERLPLDDAGRVALRATCRPEAPRRVLCSGHYDTVFAADHPFQSAALNEDGSRLHGPGVADMKGGIVVMLAALAAFEKTAAAAHLGWTILLTPDEETGSVASAATIAAAAPGHLLGLVFEPARETGAMVRSRAATGEFHATMHGRAAHAGRDPENGRNAIVALAEVIAVINRLPDTIPDLLVNLATISGGGTINIVPDRATVAINARASTSAAIAGFDEAWRNLVADWSARDGYRLEFTGQFNRDPLQATPVRDAHFATLQSCAADLGLAPLSWMHVTGGSDANLLHAAGLPCLDGLGPIGGGLHSTNEYIETASLTDRARLVASFLHAIALAGKNG</sequence>
<keyword evidence="1" id="KW-0479">Metal-binding</keyword>
<evidence type="ECO:0000256" key="3">
    <source>
        <dbReference type="PIRSR" id="PIRSR037238-1"/>
    </source>
</evidence>
<dbReference type="RefSeq" id="WP_330928252.1">
    <property type="nucleotide sequence ID" value="NZ_CP119075.1"/>
</dbReference>
<dbReference type="EMBL" id="CP119075">
    <property type="protein sequence ID" value="WED65219.1"/>
    <property type="molecule type" value="Genomic_DNA"/>
</dbReference>
<evidence type="ECO:0000313" key="5">
    <source>
        <dbReference type="EMBL" id="WED65219.1"/>
    </source>
</evidence>
<dbReference type="PANTHER" id="PTHR43808">
    <property type="entry name" value="ACETYLORNITHINE DEACETYLASE"/>
    <property type="match status" value="1"/>
</dbReference>
<keyword evidence="6" id="KW-1185">Reference proteome</keyword>
<dbReference type="InterPro" id="IPR036264">
    <property type="entry name" value="Bact_exopeptidase_dim_dom"/>
</dbReference>
<protein>
    <submittedName>
        <fullName evidence="5">Hydrolase</fullName>
    </submittedName>
</protein>
<evidence type="ECO:0000313" key="6">
    <source>
        <dbReference type="Proteomes" id="UP001218638"/>
    </source>
</evidence>
<keyword evidence="2 5" id="KW-0378">Hydrolase</keyword>
<evidence type="ECO:0000256" key="2">
    <source>
        <dbReference type="ARBA" id="ARBA00022801"/>
    </source>
</evidence>
<dbReference type="InterPro" id="IPR017150">
    <property type="entry name" value="Pept_M20_glutamate_carboxypep"/>
</dbReference>
<dbReference type="InterPro" id="IPR011650">
    <property type="entry name" value="Peptidase_M20_dimer"/>
</dbReference>
<evidence type="ECO:0000256" key="1">
    <source>
        <dbReference type="ARBA" id="ARBA00022723"/>
    </source>
</evidence>
<dbReference type="GO" id="GO:0016787">
    <property type="term" value="F:hydrolase activity"/>
    <property type="evidence" value="ECO:0007669"/>
    <property type="project" value="UniProtKB-KW"/>
</dbReference>
<dbReference type="SUPFAM" id="SSF55031">
    <property type="entry name" value="Bacterial exopeptidase dimerisation domain"/>
    <property type="match status" value="1"/>
</dbReference>
<organism evidence="5 6">
    <name type="scientific">Synoicihabitans lomoniglobus</name>
    <dbReference type="NCBI Taxonomy" id="2909285"/>
    <lineage>
        <taxon>Bacteria</taxon>
        <taxon>Pseudomonadati</taxon>
        <taxon>Verrucomicrobiota</taxon>
        <taxon>Opitutia</taxon>
        <taxon>Opitutales</taxon>
        <taxon>Opitutaceae</taxon>
        <taxon>Synoicihabitans</taxon>
    </lineage>
</organism>
<feature type="active site" description="Proton acceptor" evidence="3">
    <location>
        <position position="141"/>
    </location>
</feature>
<dbReference type="GO" id="GO:0046872">
    <property type="term" value="F:metal ion binding"/>
    <property type="evidence" value="ECO:0007669"/>
    <property type="project" value="UniProtKB-KW"/>
</dbReference>
<name>A0AAE9ZXZ0_9BACT</name>
<dbReference type="PIRSF" id="PIRSF037238">
    <property type="entry name" value="Carboxypeptidase_G2"/>
    <property type="match status" value="1"/>
</dbReference>
<dbReference type="InterPro" id="IPR002933">
    <property type="entry name" value="Peptidase_M20"/>
</dbReference>
<dbReference type="InterPro" id="IPR050072">
    <property type="entry name" value="Peptidase_M20A"/>
</dbReference>
<dbReference type="SUPFAM" id="SSF53187">
    <property type="entry name" value="Zn-dependent exopeptidases"/>
    <property type="match status" value="1"/>
</dbReference>
<evidence type="ECO:0000259" key="4">
    <source>
        <dbReference type="Pfam" id="PF07687"/>
    </source>
</evidence>